<organism evidence="2 3">
    <name type="scientific">Lucilia cuprina</name>
    <name type="common">Green bottle fly</name>
    <name type="synonym">Australian sheep blowfly</name>
    <dbReference type="NCBI Taxonomy" id="7375"/>
    <lineage>
        <taxon>Eukaryota</taxon>
        <taxon>Metazoa</taxon>
        <taxon>Ecdysozoa</taxon>
        <taxon>Arthropoda</taxon>
        <taxon>Hexapoda</taxon>
        <taxon>Insecta</taxon>
        <taxon>Pterygota</taxon>
        <taxon>Neoptera</taxon>
        <taxon>Endopterygota</taxon>
        <taxon>Diptera</taxon>
        <taxon>Brachycera</taxon>
        <taxon>Muscomorpha</taxon>
        <taxon>Oestroidea</taxon>
        <taxon>Calliphoridae</taxon>
        <taxon>Luciliinae</taxon>
        <taxon>Lucilia</taxon>
    </lineage>
</organism>
<feature type="region of interest" description="Disordered" evidence="1">
    <location>
        <begin position="83"/>
        <end position="106"/>
    </location>
</feature>
<reference evidence="2 3" key="1">
    <citation type="journal article" date="2015" name="Nat. Commun.">
        <title>Lucilia cuprina genome unlocks parasitic fly biology to underpin future interventions.</title>
        <authorList>
            <person name="Anstead C.A."/>
            <person name="Korhonen P.K."/>
            <person name="Young N.D."/>
            <person name="Hall R.S."/>
            <person name="Jex A.R."/>
            <person name="Murali S.C."/>
            <person name="Hughes D.S."/>
            <person name="Lee S.F."/>
            <person name="Perry T."/>
            <person name="Stroehlein A.J."/>
            <person name="Ansell B.R."/>
            <person name="Breugelmans B."/>
            <person name="Hofmann A."/>
            <person name="Qu J."/>
            <person name="Dugan S."/>
            <person name="Lee S.L."/>
            <person name="Chao H."/>
            <person name="Dinh H."/>
            <person name="Han Y."/>
            <person name="Doddapaneni H.V."/>
            <person name="Worley K.C."/>
            <person name="Muzny D.M."/>
            <person name="Ioannidis P."/>
            <person name="Waterhouse R.M."/>
            <person name="Zdobnov E.M."/>
            <person name="James P.J."/>
            <person name="Bagnall N.H."/>
            <person name="Kotze A.C."/>
            <person name="Gibbs R.A."/>
            <person name="Richards S."/>
            <person name="Batterham P."/>
            <person name="Gasser R.B."/>
        </authorList>
    </citation>
    <scope>NUCLEOTIDE SEQUENCE [LARGE SCALE GENOMIC DNA]</scope>
    <source>
        <strain evidence="2 3">LS</strain>
        <tissue evidence="2">Full body</tissue>
    </source>
</reference>
<accession>A0A0L0BZG9</accession>
<protein>
    <submittedName>
        <fullName evidence="2">Uncharacterized protein</fullName>
    </submittedName>
</protein>
<feature type="compositionally biased region" description="Basic residues" evidence="1">
    <location>
        <begin position="97"/>
        <end position="106"/>
    </location>
</feature>
<sequence length="106" mass="12181">MIFTKKKNVETELKYRKMLNGYIRFFFTFGIFGSLDKAKNTLSNIFSLTKRSFSSAYKSTFLLRQPKKSQTLGIKFANTKEAGGLQEGNSSRTSNKCGKRQWRQSS</sequence>
<comment type="caution">
    <text evidence="2">The sequence shown here is derived from an EMBL/GenBank/DDBJ whole genome shotgun (WGS) entry which is preliminary data.</text>
</comment>
<keyword evidence="3" id="KW-1185">Reference proteome</keyword>
<dbReference type="EMBL" id="JRES01001119">
    <property type="protein sequence ID" value="KNC25408.1"/>
    <property type="molecule type" value="Genomic_DNA"/>
</dbReference>
<name>A0A0L0BZG9_LUCCU</name>
<feature type="compositionally biased region" description="Polar residues" evidence="1">
    <location>
        <begin position="87"/>
        <end position="96"/>
    </location>
</feature>
<dbReference type="AlphaFoldDB" id="A0A0L0BZG9"/>
<gene>
    <name evidence="2" type="ORF">FF38_07622</name>
</gene>
<dbReference type="Proteomes" id="UP000037069">
    <property type="component" value="Unassembled WGS sequence"/>
</dbReference>
<proteinExistence type="predicted"/>
<evidence type="ECO:0000256" key="1">
    <source>
        <dbReference type="SAM" id="MobiDB-lite"/>
    </source>
</evidence>
<evidence type="ECO:0000313" key="3">
    <source>
        <dbReference type="Proteomes" id="UP000037069"/>
    </source>
</evidence>
<evidence type="ECO:0000313" key="2">
    <source>
        <dbReference type="EMBL" id="KNC25408.1"/>
    </source>
</evidence>